<accession>A0ABR1G0W7</accession>
<gene>
    <name evidence="2" type="ORF">SO694_00018255</name>
</gene>
<name>A0ABR1G0W7_AURAN</name>
<evidence type="ECO:0000313" key="3">
    <source>
        <dbReference type="Proteomes" id="UP001363151"/>
    </source>
</evidence>
<sequence>MEAIGESIFCYIPRLADAVEDDAASFLKLATLSRTAFFQFLDRGTGCGDVGGSPFATSLYAMHCEGGDAAAGVTFGAAKGALGRAVTAKRVFDRVFDRASYGSGYVDAAAFDSVLAQILTTIFEDEGSRAAGASVAEAVEALGGSRERAETFLRYDSSGDGRIDLGEAVAMALSLGGALDAFLAAAERRKSLELSAGEVAAASGGSTLGIRDYNVALRLIGFGDVARVFQGQFVQGIFQRLDVDGDGEVRLPEFLVNAARLMRPVSWERSMRDAAGFPGLGALVVDDGAEDIRHFVASLQTGDIILSKIDDDMGRYLQFAMDAPWSHVAVVVRGAAPAPGAPNEKTEELLETFPFRRRSHAFCSPGSCVCFPWSHEDASSTVEPGFFGGGKAAKSFPASCLRCDAGVHLLESTGEGIHVYDFAHRYFESKMSTRVSAVAVRRLAAPRSRDDAARAADFCATVRGSLYSTTRDEFTHAIEYHSRRGSVVAADAADMEHRSHFCSKVVAEFLQHMGWLGAGREPGSVMPSDYATCAGQHRGVLRRDVEADLADGVALGPLEIIWTPELGAHLPYRARKKK</sequence>
<organism evidence="2 3">
    <name type="scientific">Aureococcus anophagefferens</name>
    <name type="common">Harmful bloom alga</name>
    <dbReference type="NCBI Taxonomy" id="44056"/>
    <lineage>
        <taxon>Eukaryota</taxon>
        <taxon>Sar</taxon>
        <taxon>Stramenopiles</taxon>
        <taxon>Ochrophyta</taxon>
        <taxon>Pelagophyceae</taxon>
        <taxon>Pelagomonadales</taxon>
        <taxon>Pelagomonadaceae</taxon>
        <taxon>Aureococcus</taxon>
    </lineage>
</organism>
<protein>
    <recommendedName>
        <fullName evidence="1">EF-hand domain-containing protein</fullName>
    </recommendedName>
</protein>
<reference evidence="2 3" key="1">
    <citation type="submission" date="2024-03" db="EMBL/GenBank/DDBJ databases">
        <title>Aureococcus anophagefferens CCMP1851 and Kratosvirus quantuckense: Draft genome of a second virus-susceptible host strain in the model system.</title>
        <authorList>
            <person name="Chase E."/>
            <person name="Truchon A.R."/>
            <person name="Schepens W."/>
            <person name="Wilhelm S.W."/>
        </authorList>
    </citation>
    <scope>NUCLEOTIDE SEQUENCE [LARGE SCALE GENOMIC DNA]</scope>
    <source>
        <strain evidence="2 3">CCMP1851</strain>
    </source>
</reference>
<dbReference type="PROSITE" id="PS50222">
    <property type="entry name" value="EF_HAND_2"/>
    <property type="match status" value="1"/>
</dbReference>
<dbReference type="InterPro" id="IPR011992">
    <property type="entry name" value="EF-hand-dom_pair"/>
</dbReference>
<keyword evidence="3" id="KW-1185">Reference proteome</keyword>
<evidence type="ECO:0000259" key="1">
    <source>
        <dbReference type="PROSITE" id="PS50222"/>
    </source>
</evidence>
<dbReference type="Gene3D" id="3.90.1720.10">
    <property type="entry name" value="endopeptidase domain like (from Nostoc punctiforme)"/>
    <property type="match status" value="1"/>
</dbReference>
<dbReference type="InterPro" id="IPR002048">
    <property type="entry name" value="EF_hand_dom"/>
</dbReference>
<evidence type="ECO:0000313" key="2">
    <source>
        <dbReference type="EMBL" id="KAK7241981.1"/>
    </source>
</evidence>
<dbReference type="Gene3D" id="1.10.238.10">
    <property type="entry name" value="EF-hand"/>
    <property type="match status" value="1"/>
</dbReference>
<comment type="caution">
    <text evidence="2">The sequence shown here is derived from an EMBL/GenBank/DDBJ whole genome shotgun (WGS) entry which is preliminary data.</text>
</comment>
<dbReference type="Proteomes" id="UP001363151">
    <property type="component" value="Unassembled WGS sequence"/>
</dbReference>
<dbReference type="SUPFAM" id="SSF54001">
    <property type="entry name" value="Cysteine proteinases"/>
    <property type="match status" value="1"/>
</dbReference>
<dbReference type="SUPFAM" id="SSF47473">
    <property type="entry name" value="EF-hand"/>
    <property type="match status" value="1"/>
</dbReference>
<dbReference type="InterPro" id="IPR038765">
    <property type="entry name" value="Papain-like_cys_pep_sf"/>
</dbReference>
<feature type="domain" description="EF-hand" evidence="1">
    <location>
        <begin position="229"/>
        <end position="264"/>
    </location>
</feature>
<proteinExistence type="predicted"/>
<dbReference type="EMBL" id="JBBJCI010000151">
    <property type="protein sequence ID" value="KAK7241981.1"/>
    <property type="molecule type" value="Genomic_DNA"/>
</dbReference>